<evidence type="ECO:0000313" key="3">
    <source>
        <dbReference type="Proteomes" id="UP001175271"/>
    </source>
</evidence>
<gene>
    <name evidence="2" type="ORF">QR680_015869</name>
</gene>
<feature type="compositionally biased region" description="Basic and acidic residues" evidence="1">
    <location>
        <begin position="1"/>
        <end position="10"/>
    </location>
</feature>
<feature type="region of interest" description="Disordered" evidence="1">
    <location>
        <begin position="1"/>
        <end position="20"/>
    </location>
</feature>
<dbReference type="Proteomes" id="UP001175271">
    <property type="component" value="Unassembled WGS sequence"/>
</dbReference>
<name>A0AA39HB40_9BILA</name>
<protein>
    <recommendedName>
        <fullName evidence="4">Nematode cuticle collagen N-terminal domain-containing protein</fullName>
    </recommendedName>
</protein>
<feature type="region of interest" description="Disordered" evidence="1">
    <location>
        <begin position="29"/>
        <end position="56"/>
    </location>
</feature>
<evidence type="ECO:0008006" key="4">
    <source>
        <dbReference type="Google" id="ProtNLM"/>
    </source>
</evidence>
<keyword evidence="3" id="KW-1185">Reference proteome</keyword>
<reference evidence="2" key="1">
    <citation type="submission" date="2023-06" db="EMBL/GenBank/DDBJ databases">
        <title>Genomic analysis of the entomopathogenic nematode Steinernema hermaphroditum.</title>
        <authorList>
            <person name="Schwarz E.M."/>
            <person name="Heppert J.K."/>
            <person name="Baniya A."/>
            <person name="Schwartz H.T."/>
            <person name="Tan C.-H."/>
            <person name="Antoshechkin I."/>
            <person name="Sternberg P.W."/>
            <person name="Goodrich-Blair H."/>
            <person name="Dillman A.R."/>
        </authorList>
    </citation>
    <scope>NUCLEOTIDE SEQUENCE</scope>
    <source>
        <strain evidence="2">PS9179</strain>
        <tissue evidence="2">Whole animal</tissue>
    </source>
</reference>
<organism evidence="2 3">
    <name type="scientific">Steinernema hermaphroditum</name>
    <dbReference type="NCBI Taxonomy" id="289476"/>
    <lineage>
        <taxon>Eukaryota</taxon>
        <taxon>Metazoa</taxon>
        <taxon>Ecdysozoa</taxon>
        <taxon>Nematoda</taxon>
        <taxon>Chromadorea</taxon>
        <taxon>Rhabditida</taxon>
        <taxon>Tylenchina</taxon>
        <taxon>Panagrolaimomorpha</taxon>
        <taxon>Strongyloidoidea</taxon>
        <taxon>Steinernematidae</taxon>
        <taxon>Steinernema</taxon>
    </lineage>
</organism>
<dbReference type="EMBL" id="JAUCMV010000004">
    <property type="protein sequence ID" value="KAK0401593.1"/>
    <property type="molecule type" value="Genomic_DNA"/>
</dbReference>
<evidence type="ECO:0000256" key="1">
    <source>
        <dbReference type="SAM" id="MobiDB-lite"/>
    </source>
</evidence>
<evidence type="ECO:0000313" key="2">
    <source>
        <dbReference type="EMBL" id="KAK0401593.1"/>
    </source>
</evidence>
<accession>A0AA39HB40</accession>
<proteinExistence type="predicted"/>
<sequence>MFTTSRERNPLIRRKRQYSAEPVCQCAPQATSCPPGPPGPPGENGQPGEDGGPDFYAEFHSAALPVAKQNTE</sequence>
<comment type="caution">
    <text evidence="2">The sequence shown here is derived from an EMBL/GenBank/DDBJ whole genome shotgun (WGS) entry which is preliminary data.</text>
</comment>
<dbReference type="AlphaFoldDB" id="A0AA39HB40"/>